<dbReference type="Proteomes" id="UP000566819">
    <property type="component" value="Unassembled WGS sequence"/>
</dbReference>
<accession>A0A8H4VZ87</accession>
<proteinExistence type="predicted"/>
<evidence type="ECO:0000313" key="2">
    <source>
        <dbReference type="Proteomes" id="UP000566819"/>
    </source>
</evidence>
<gene>
    <name evidence="1" type="ORF">G7Y89_g9878</name>
</gene>
<name>A0A8H4VZ87_9HELO</name>
<dbReference type="AlphaFoldDB" id="A0A8H4VZ87"/>
<keyword evidence="2" id="KW-1185">Reference proteome</keyword>
<reference evidence="1 2" key="1">
    <citation type="submission" date="2020-03" db="EMBL/GenBank/DDBJ databases">
        <title>Draft Genome Sequence of Cudoniella acicularis.</title>
        <authorList>
            <person name="Buettner E."/>
            <person name="Kellner H."/>
        </authorList>
    </citation>
    <scope>NUCLEOTIDE SEQUENCE [LARGE SCALE GENOMIC DNA]</scope>
    <source>
        <strain evidence="1 2">DSM 108380</strain>
    </source>
</reference>
<organism evidence="1 2">
    <name type="scientific">Cudoniella acicularis</name>
    <dbReference type="NCBI Taxonomy" id="354080"/>
    <lineage>
        <taxon>Eukaryota</taxon>
        <taxon>Fungi</taxon>
        <taxon>Dikarya</taxon>
        <taxon>Ascomycota</taxon>
        <taxon>Pezizomycotina</taxon>
        <taxon>Leotiomycetes</taxon>
        <taxon>Helotiales</taxon>
        <taxon>Tricladiaceae</taxon>
        <taxon>Cudoniella</taxon>
    </lineage>
</organism>
<protein>
    <submittedName>
        <fullName evidence="1">Uncharacterized protein</fullName>
    </submittedName>
</protein>
<dbReference type="EMBL" id="JAAMPI010000835">
    <property type="protein sequence ID" value="KAF4628273.1"/>
    <property type="molecule type" value="Genomic_DNA"/>
</dbReference>
<sequence>MNETTDRLSLIQSGGAGRSEYVPRVANGLRTEMLPGCGSNSKRPAALWPPEAENIVTEAFGVDLDWVAERGRAGQALWRWEWRGHHW</sequence>
<evidence type="ECO:0000313" key="1">
    <source>
        <dbReference type="EMBL" id="KAF4628273.1"/>
    </source>
</evidence>
<comment type="caution">
    <text evidence="1">The sequence shown here is derived from an EMBL/GenBank/DDBJ whole genome shotgun (WGS) entry which is preliminary data.</text>
</comment>